<organism evidence="1 2">
    <name type="scientific">Talaromyces marneffei (strain ATCC 18224 / CBS 334.59 / QM 7333)</name>
    <name type="common">Penicillium marneffei</name>
    <dbReference type="NCBI Taxonomy" id="441960"/>
    <lineage>
        <taxon>Eukaryota</taxon>
        <taxon>Fungi</taxon>
        <taxon>Dikarya</taxon>
        <taxon>Ascomycota</taxon>
        <taxon>Pezizomycotina</taxon>
        <taxon>Eurotiomycetes</taxon>
        <taxon>Eurotiomycetidae</taxon>
        <taxon>Eurotiales</taxon>
        <taxon>Trichocomaceae</taxon>
        <taxon>Talaromyces</taxon>
        <taxon>Talaromyces sect. Talaromyces</taxon>
    </lineage>
</organism>
<dbReference type="HOGENOM" id="CLU_3051074_0_0_1"/>
<evidence type="ECO:0000313" key="1">
    <source>
        <dbReference type="EMBL" id="EEA25018.1"/>
    </source>
</evidence>
<protein>
    <submittedName>
        <fullName evidence="1">Uncharacterized protein</fullName>
    </submittedName>
</protein>
<dbReference type="AlphaFoldDB" id="B6QEW3"/>
<dbReference type="Proteomes" id="UP000001294">
    <property type="component" value="Unassembled WGS sequence"/>
</dbReference>
<dbReference type="VEuPathDB" id="FungiDB:PMAA_089840"/>
<keyword evidence="2" id="KW-1185">Reference proteome</keyword>
<accession>B6QEW3</accession>
<sequence length="54" mass="5716">MAILTFIIKVGNYGAKVPVSPTVVLMVLGDVFLKNQFVVFLGKPTPQIGLAAQA</sequence>
<proteinExistence type="predicted"/>
<reference evidence="2" key="1">
    <citation type="journal article" date="2015" name="Genome Announc.">
        <title>Genome sequence of the AIDS-associated pathogen Penicillium marneffei (ATCC18224) and its near taxonomic relative Talaromyces stipitatus (ATCC10500).</title>
        <authorList>
            <person name="Nierman W.C."/>
            <person name="Fedorova-Abrams N.D."/>
            <person name="Andrianopoulos A."/>
        </authorList>
    </citation>
    <scope>NUCLEOTIDE SEQUENCE [LARGE SCALE GENOMIC DNA]</scope>
    <source>
        <strain evidence="2">ATCC 18224 / CBS 334.59 / QM 7333</strain>
    </source>
</reference>
<name>B6QEW3_TALMQ</name>
<evidence type="ECO:0000313" key="2">
    <source>
        <dbReference type="Proteomes" id="UP000001294"/>
    </source>
</evidence>
<dbReference type="EMBL" id="DS995901">
    <property type="protein sequence ID" value="EEA25018.1"/>
    <property type="molecule type" value="Genomic_DNA"/>
</dbReference>
<gene>
    <name evidence="1" type="ORF">PMAA_089840</name>
</gene>